<name>A0A327L3R6_9BRAD</name>
<dbReference type="EMBL" id="NPEU01000001">
    <property type="protein sequence ID" value="RAI42338.1"/>
    <property type="molecule type" value="Genomic_DNA"/>
</dbReference>
<dbReference type="AlphaFoldDB" id="A0A327L3R6"/>
<comment type="caution">
    <text evidence="2">The sequence shown here is derived from an EMBL/GenBank/DDBJ whole genome shotgun (WGS) entry which is preliminary data.</text>
</comment>
<dbReference type="OrthoDB" id="9796416at2"/>
<gene>
    <name evidence="2" type="ORF">CH338_00075</name>
</gene>
<protein>
    <recommendedName>
        <fullName evidence="1">Cytochrome P460 domain-containing protein</fullName>
    </recommendedName>
</protein>
<evidence type="ECO:0000313" key="3">
    <source>
        <dbReference type="Proteomes" id="UP000248863"/>
    </source>
</evidence>
<dbReference type="InterPro" id="IPR032033">
    <property type="entry name" value="Cytochrome_P460"/>
</dbReference>
<dbReference type="CDD" id="cd20716">
    <property type="entry name" value="cyt_P460_fam"/>
    <property type="match status" value="1"/>
</dbReference>
<sequence>MAAAKANQPLPDGTVIMMEDYRNGALYRYIVMEKRQAWESVSGAGAWLFREFAPDRTPNMSEDGSRCASCHQPQAATDYVFTARQMRAHQ</sequence>
<proteinExistence type="predicted"/>
<evidence type="ECO:0000259" key="1">
    <source>
        <dbReference type="Pfam" id="PF16694"/>
    </source>
</evidence>
<reference evidence="2 3" key="1">
    <citation type="submission" date="2017-07" db="EMBL/GenBank/DDBJ databases">
        <title>Draft Genome Sequences of Select Purple Nonsulfur Bacteria.</title>
        <authorList>
            <person name="Lasarre B."/>
            <person name="Mckinlay J.B."/>
        </authorList>
    </citation>
    <scope>NUCLEOTIDE SEQUENCE [LARGE SCALE GENOMIC DNA]</scope>
    <source>
        <strain evidence="2 3">DSM 11907</strain>
    </source>
</reference>
<dbReference type="Pfam" id="PF16694">
    <property type="entry name" value="Cytochrome_P460"/>
    <property type="match status" value="1"/>
</dbReference>
<dbReference type="Proteomes" id="UP000248863">
    <property type="component" value="Unassembled WGS sequence"/>
</dbReference>
<dbReference type="Gene3D" id="3.50.70.20">
    <property type="entry name" value="Cytochrome P460"/>
    <property type="match status" value="1"/>
</dbReference>
<dbReference type="InterPro" id="IPR038142">
    <property type="entry name" value="Cytochrome_P460_sp"/>
</dbReference>
<dbReference type="RefSeq" id="WP_111355004.1">
    <property type="nucleotide sequence ID" value="NZ_NHSK01000156.1"/>
</dbReference>
<organism evidence="2 3">
    <name type="scientific">Rhodoplanes elegans</name>
    <dbReference type="NCBI Taxonomy" id="29408"/>
    <lineage>
        <taxon>Bacteria</taxon>
        <taxon>Pseudomonadati</taxon>
        <taxon>Pseudomonadota</taxon>
        <taxon>Alphaproteobacteria</taxon>
        <taxon>Hyphomicrobiales</taxon>
        <taxon>Nitrobacteraceae</taxon>
        <taxon>Rhodoplanes</taxon>
    </lineage>
</organism>
<keyword evidence="3" id="KW-1185">Reference proteome</keyword>
<accession>A0A327L3R6</accession>
<feature type="domain" description="Cytochrome P460" evidence="1">
    <location>
        <begin position="2"/>
        <end position="82"/>
    </location>
</feature>
<evidence type="ECO:0000313" key="2">
    <source>
        <dbReference type="EMBL" id="RAI42338.1"/>
    </source>
</evidence>